<dbReference type="RefSeq" id="WP_190289806.1">
    <property type="nucleotide sequence ID" value="NZ_JABFCZ010000003.1"/>
</dbReference>
<dbReference type="AlphaFoldDB" id="A0A926NXM7"/>
<comment type="caution">
    <text evidence="3">The sequence shown here is derived from an EMBL/GenBank/DDBJ whole genome shotgun (WGS) entry which is preliminary data.</text>
</comment>
<dbReference type="PANTHER" id="PTHR30388:SF6">
    <property type="entry name" value="XANTHINE DEHYDROGENASE SUBUNIT A-RELATED"/>
    <property type="match status" value="1"/>
</dbReference>
<protein>
    <submittedName>
        <fullName evidence="3">XdhC /CoxI family-like protein</fullName>
    </submittedName>
</protein>
<dbReference type="InterPro" id="IPR052698">
    <property type="entry name" value="MoCofactor_Util/Proc"/>
</dbReference>
<organism evidence="3 4">
    <name type="scientific">Roseibium aggregatum</name>
    <dbReference type="NCBI Taxonomy" id="187304"/>
    <lineage>
        <taxon>Bacteria</taxon>
        <taxon>Pseudomonadati</taxon>
        <taxon>Pseudomonadota</taxon>
        <taxon>Alphaproteobacteria</taxon>
        <taxon>Hyphomicrobiales</taxon>
        <taxon>Stappiaceae</taxon>
        <taxon>Roseibium</taxon>
    </lineage>
</organism>
<dbReference type="Proteomes" id="UP000598467">
    <property type="component" value="Unassembled WGS sequence"/>
</dbReference>
<evidence type="ECO:0000313" key="4">
    <source>
        <dbReference type="Proteomes" id="UP000598467"/>
    </source>
</evidence>
<evidence type="ECO:0000259" key="2">
    <source>
        <dbReference type="Pfam" id="PF13478"/>
    </source>
</evidence>
<dbReference type="Gene3D" id="3.40.50.720">
    <property type="entry name" value="NAD(P)-binding Rossmann-like Domain"/>
    <property type="match status" value="1"/>
</dbReference>
<feature type="domain" description="XdhC Rossmann" evidence="2">
    <location>
        <begin position="137"/>
        <end position="271"/>
    </location>
</feature>
<feature type="domain" description="XdhC- CoxI" evidence="1">
    <location>
        <begin position="24"/>
        <end position="90"/>
    </location>
</feature>
<dbReference type="EMBL" id="JABFCZ010000003">
    <property type="protein sequence ID" value="MBD1545128.1"/>
    <property type="molecule type" value="Genomic_DNA"/>
</dbReference>
<dbReference type="InterPro" id="IPR003777">
    <property type="entry name" value="XdhC_CoxI"/>
</dbReference>
<reference evidence="3" key="1">
    <citation type="submission" date="2020-05" db="EMBL/GenBank/DDBJ databases">
        <title>Identification of trans-AT polyketide cluster in two marine bacteria, producers of a novel glutaramide-containing polyketide sesbanimide D and analogs.</title>
        <authorList>
            <person name="Kacar D."/>
            <person name="Rodriguez P."/>
            <person name="Canedo L."/>
            <person name="Gonzalez E."/>
            <person name="Galan B."/>
            <person name="De La Calle F."/>
            <person name="Garcia J.L."/>
        </authorList>
    </citation>
    <scope>NUCLEOTIDE SEQUENCE</scope>
    <source>
        <strain evidence="3">PHM038</strain>
    </source>
</reference>
<accession>A0A926NXM7</accession>
<evidence type="ECO:0000313" key="3">
    <source>
        <dbReference type="EMBL" id="MBD1545128.1"/>
    </source>
</evidence>
<dbReference type="Pfam" id="PF02625">
    <property type="entry name" value="XdhC_CoxI"/>
    <property type="match status" value="1"/>
</dbReference>
<gene>
    <name evidence="3" type="ORF">HK439_02560</name>
</gene>
<evidence type="ECO:0000259" key="1">
    <source>
        <dbReference type="Pfam" id="PF02625"/>
    </source>
</evidence>
<sequence length="297" mass="31455">MTPSPIDRPPEAAREDLHDLMNRLRRQGKPFALATVVRTISVTAAKAGAKAVISPEGEIAGGWIGGGCARGATLKAARQSLEDGQTRLISIQPEDLLKDHGVFPGEEREGIRFAKNMCPSQGTMDIFIEPVLPRPALVILGSSPVAVALADLGPRVGFDIAVCAPADEQAAFAEANERIEGYALPVEAAGERYLVVSTQGKGDLIALKAAIGVDARHIAFVGSRRKAESLRQKLLAEGVAEEKLNRIKAPAGLDLGAITPEEIALSILAEILRVRRKDQRGEGLGTTPSSENGDEHS</sequence>
<proteinExistence type="predicted"/>
<dbReference type="Pfam" id="PF13478">
    <property type="entry name" value="XdhC_C"/>
    <property type="match status" value="1"/>
</dbReference>
<name>A0A926NXM7_9HYPH</name>
<dbReference type="PANTHER" id="PTHR30388">
    <property type="entry name" value="ALDEHYDE OXIDOREDUCTASE MOLYBDENUM COFACTOR ASSEMBLY PROTEIN"/>
    <property type="match status" value="1"/>
</dbReference>
<dbReference type="InterPro" id="IPR027051">
    <property type="entry name" value="XdhC_Rossmann_dom"/>
</dbReference>